<sequence>MFCDTSRDSEDGFTVDLSPDLFTTCSSPKAVSSPLFSFLHSSQSPPLSPVLLYQQSIPPTTDIRSLSHAPSRTQFRSPQSSSPHPPHPTHLLATENQSQNTLTTLTTAFRHPLLSLQISFSPLSSLQSLSQINTSPQINRINSDSSSRIPENKARNKKQPVFHFRAMSVNEGPLIEFGKKDSKMRINKNCFHIDAFNPIRQPSSECKMILKQLDPTQTLTHLNTDRVNWDTVNIEKSSIQIPFSAITYHNGKSCQRVEQKNQTCTLLHIEVKENGHDKVSFTPKEHPLKSMTSADRMSLLLNNSASEQYWIDEHAGEVVQRRPTESITLLLERKSPKFEGALERWNQNCPY</sequence>
<evidence type="ECO:0000313" key="2">
    <source>
        <dbReference type="EMBL" id="KAK2960337.1"/>
    </source>
</evidence>
<dbReference type="EMBL" id="JARBJD010000023">
    <property type="protein sequence ID" value="KAK2960337.1"/>
    <property type="molecule type" value="Genomic_DNA"/>
</dbReference>
<accession>A0ABQ9Y9C5</accession>
<keyword evidence="3" id="KW-1185">Reference proteome</keyword>
<name>A0ABQ9Y9C5_9EUKA</name>
<comment type="caution">
    <text evidence="2">The sequence shown here is derived from an EMBL/GenBank/DDBJ whole genome shotgun (WGS) entry which is preliminary data.</text>
</comment>
<reference evidence="2 3" key="1">
    <citation type="journal article" date="2022" name="bioRxiv">
        <title>Genomics of Preaxostyla Flagellates Illuminates Evolutionary Transitions and the Path Towards Mitochondrial Loss.</title>
        <authorList>
            <person name="Novak L.V.F."/>
            <person name="Treitli S.C."/>
            <person name="Pyrih J."/>
            <person name="Halakuc P."/>
            <person name="Pipaliya S.V."/>
            <person name="Vacek V."/>
            <person name="Brzon O."/>
            <person name="Soukal P."/>
            <person name="Eme L."/>
            <person name="Dacks J.B."/>
            <person name="Karnkowska A."/>
            <person name="Elias M."/>
            <person name="Hampl V."/>
        </authorList>
    </citation>
    <scope>NUCLEOTIDE SEQUENCE [LARGE SCALE GENOMIC DNA]</scope>
    <source>
        <strain evidence="2">NAU3</strain>
        <tissue evidence="2">Gut</tissue>
    </source>
</reference>
<dbReference type="Proteomes" id="UP001281761">
    <property type="component" value="Unassembled WGS sequence"/>
</dbReference>
<gene>
    <name evidence="2" type="ORF">BLNAU_4554</name>
</gene>
<protein>
    <submittedName>
        <fullName evidence="2">Uncharacterized protein</fullName>
    </submittedName>
</protein>
<evidence type="ECO:0000256" key="1">
    <source>
        <dbReference type="SAM" id="MobiDB-lite"/>
    </source>
</evidence>
<feature type="region of interest" description="Disordered" evidence="1">
    <location>
        <begin position="61"/>
        <end position="92"/>
    </location>
</feature>
<proteinExistence type="predicted"/>
<feature type="compositionally biased region" description="Polar residues" evidence="1">
    <location>
        <begin position="61"/>
        <end position="76"/>
    </location>
</feature>
<feature type="region of interest" description="Disordered" evidence="1">
    <location>
        <begin position="137"/>
        <end position="157"/>
    </location>
</feature>
<organism evidence="2 3">
    <name type="scientific">Blattamonas nauphoetae</name>
    <dbReference type="NCBI Taxonomy" id="2049346"/>
    <lineage>
        <taxon>Eukaryota</taxon>
        <taxon>Metamonada</taxon>
        <taxon>Preaxostyla</taxon>
        <taxon>Oxymonadida</taxon>
        <taxon>Blattamonas</taxon>
    </lineage>
</organism>
<feature type="compositionally biased region" description="Low complexity" evidence="1">
    <location>
        <begin position="137"/>
        <end position="149"/>
    </location>
</feature>
<evidence type="ECO:0000313" key="3">
    <source>
        <dbReference type="Proteomes" id="UP001281761"/>
    </source>
</evidence>